<protein>
    <submittedName>
        <fullName evidence="1">Uncharacterized protein</fullName>
    </submittedName>
</protein>
<feature type="non-terminal residue" evidence="1">
    <location>
        <position position="82"/>
    </location>
</feature>
<comment type="caution">
    <text evidence="1">The sequence shown here is derived from an EMBL/GenBank/DDBJ whole genome shotgun (WGS) entry which is preliminary data.</text>
</comment>
<evidence type="ECO:0000313" key="2">
    <source>
        <dbReference type="Proteomes" id="UP001145114"/>
    </source>
</evidence>
<accession>A0ACC1HPS2</accession>
<organism evidence="1 2">
    <name type="scientific">Spiromyces aspiralis</name>
    <dbReference type="NCBI Taxonomy" id="68401"/>
    <lineage>
        <taxon>Eukaryota</taxon>
        <taxon>Fungi</taxon>
        <taxon>Fungi incertae sedis</taxon>
        <taxon>Zoopagomycota</taxon>
        <taxon>Kickxellomycotina</taxon>
        <taxon>Kickxellomycetes</taxon>
        <taxon>Kickxellales</taxon>
        <taxon>Kickxellaceae</taxon>
        <taxon>Spiromyces</taxon>
    </lineage>
</organism>
<dbReference type="Proteomes" id="UP001145114">
    <property type="component" value="Unassembled WGS sequence"/>
</dbReference>
<dbReference type="EMBL" id="JAMZIH010002544">
    <property type="protein sequence ID" value="KAJ1677380.1"/>
    <property type="molecule type" value="Genomic_DNA"/>
</dbReference>
<proteinExistence type="predicted"/>
<gene>
    <name evidence="1" type="ORF">EV182_006299</name>
</gene>
<sequence>MASRDQGEVATSELAKRIAEWATHELGFRKSNSLIRANGYDEELVAQDVEAYVESLADRHIGIQTTAMALVTWQLTDATALG</sequence>
<reference evidence="1" key="1">
    <citation type="submission" date="2022-06" db="EMBL/GenBank/DDBJ databases">
        <title>Phylogenomic reconstructions and comparative analyses of Kickxellomycotina fungi.</title>
        <authorList>
            <person name="Reynolds N.K."/>
            <person name="Stajich J.E."/>
            <person name="Barry K."/>
            <person name="Grigoriev I.V."/>
            <person name="Crous P."/>
            <person name="Smith M.E."/>
        </authorList>
    </citation>
    <scope>NUCLEOTIDE SEQUENCE</scope>
    <source>
        <strain evidence="1">RSA 2271</strain>
    </source>
</reference>
<evidence type="ECO:0000313" key="1">
    <source>
        <dbReference type="EMBL" id="KAJ1677380.1"/>
    </source>
</evidence>
<keyword evidence="2" id="KW-1185">Reference proteome</keyword>
<name>A0ACC1HPS2_9FUNG</name>